<reference evidence="2" key="1">
    <citation type="submission" date="2022-12" db="EMBL/GenBank/DDBJ databases">
        <title>Genome assemblies of Blomia tropicalis.</title>
        <authorList>
            <person name="Cui Y."/>
        </authorList>
    </citation>
    <scope>NUCLEOTIDE SEQUENCE</scope>
    <source>
        <tissue evidence="2">Adult mites</tissue>
    </source>
</reference>
<dbReference type="AlphaFoldDB" id="A0A9Q0MB17"/>
<dbReference type="OMA" id="CVILVKE"/>
<sequence length="144" mass="16891">MRLLIPILLVATLDLAHGYVRCKSPAKYVGQYLGRDQECVALVQTMCHRSGHRPIGLTSTWRRAVRVKKNCKKIPKFTAIATFLGPNHHYDEPHLRQHTAIFYRCEKRGIRVYDQWRGHPIRFRLIPWKGRTAQYSGNNYYTIK</sequence>
<dbReference type="Proteomes" id="UP001142055">
    <property type="component" value="Chromosome 1"/>
</dbReference>
<protein>
    <submittedName>
        <fullName evidence="2">Uncharacterized protein</fullName>
    </submittedName>
</protein>
<evidence type="ECO:0000313" key="2">
    <source>
        <dbReference type="EMBL" id="KAJ6222154.1"/>
    </source>
</evidence>
<dbReference type="NCBIfam" id="NF033857">
    <property type="entry name" value="BPSL0067_fam"/>
    <property type="match status" value="1"/>
</dbReference>
<feature type="signal peptide" evidence="1">
    <location>
        <begin position="1"/>
        <end position="18"/>
    </location>
</feature>
<keyword evidence="1" id="KW-0732">Signal</keyword>
<keyword evidence="3" id="KW-1185">Reference proteome</keyword>
<comment type="caution">
    <text evidence="2">The sequence shown here is derived from an EMBL/GenBank/DDBJ whole genome shotgun (WGS) entry which is preliminary data.</text>
</comment>
<organism evidence="2 3">
    <name type="scientific">Blomia tropicalis</name>
    <name type="common">Mite</name>
    <dbReference type="NCBI Taxonomy" id="40697"/>
    <lineage>
        <taxon>Eukaryota</taxon>
        <taxon>Metazoa</taxon>
        <taxon>Ecdysozoa</taxon>
        <taxon>Arthropoda</taxon>
        <taxon>Chelicerata</taxon>
        <taxon>Arachnida</taxon>
        <taxon>Acari</taxon>
        <taxon>Acariformes</taxon>
        <taxon>Sarcoptiformes</taxon>
        <taxon>Astigmata</taxon>
        <taxon>Glycyphagoidea</taxon>
        <taxon>Echimyopodidae</taxon>
        <taxon>Blomia</taxon>
    </lineage>
</organism>
<dbReference type="EMBL" id="JAPWDV010000001">
    <property type="protein sequence ID" value="KAJ6222154.1"/>
    <property type="molecule type" value="Genomic_DNA"/>
</dbReference>
<evidence type="ECO:0000256" key="1">
    <source>
        <dbReference type="SAM" id="SignalP"/>
    </source>
</evidence>
<dbReference type="InterPro" id="IPR047746">
    <property type="entry name" value="Dae2/Tae2-like"/>
</dbReference>
<name>A0A9Q0MB17_BLOTA</name>
<feature type="chain" id="PRO_5040352905" evidence="1">
    <location>
        <begin position="19"/>
        <end position="144"/>
    </location>
</feature>
<accession>A0A9Q0MB17</accession>
<gene>
    <name evidence="2" type="ORF">RDWZM_000699</name>
</gene>
<proteinExistence type="predicted"/>
<evidence type="ECO:0000313" key="3">
    <source>
        <dbReference type="Proteomes" id="UP001142055"/>
    </source>
</evidence>